<evidence type="ECO:0000256" key="1">
    <source>
        <dbReference type="SAM" id="SignalP"/>
    </source>
</evidence>
<keyword evidence="1" id="KW-0732">Signal</keyword>
<dbReference type="Proteomes" id="UP000001798">
    <property type="component" value="Chromosome 3"/>
</dbReference>
<name>A0A384JBB7_BOTFB</name>
<reference evidence="2 3" key="2">
    <citation type="journal article" date="2012" name="Eukaryot. Cell">
        <title>Genome update of Botrytis cinerea strains B05.10 and T4.</title>
        <authorList>
            <person name="Staats M."/>
            <person name="van Kan J.A."/>
        </authorList>
    </citation>
    <scope>NUCLEOTIDE SEQUENCE [LARGE SCALE GENOMIC DNA]</scope>
    <source>
        <strain evidence="2 3">B05.10</strain>
    </source>
</reference>
<dbReference type="RefSeq" id="XP_024547549.1">
    <property type="nucleotide sequence ID" value="XM_024691777.1"/>
</dbReference>
<dbReference type="VEuPathDB" id="FungiDB:Bcin03g01810"/>
<accession>A0A384JBB7</accession>
<dbReference type="AlphaFoldDB" id="A0A384JBB7"/>
<feature type="signal peptide" evidence="1">
    <location>
        <begin position="1"/>
        <end position="20"/>
    </location>
</feature>
<feature type="chain" id="PRO_5017021096" evidence="1">
    <location>
        <begin position="21"/>
        <end position="107"/>
    </location>
</feature>
<dbReference type="OrthoDB" id="3529737at2759"/>
<evidence type="ECO:0000313" key="2">
    <source>
        <dbReference type="EMBL" id="ATZ47905.1"/>
    </source>
</evidence>
<protein>
    <submittedName>
        <fullName evidence="2">Uncharacterized protein</fullName>
    </submittedName>
</protein>
<organism evidence="2 3">
    <name type="scientific">Botryotinia fuckeliana (strain B05.10)</name>
    <name type="common">Noble rot fungus</name>
    <name type="synonym">Botrytis cinerea</name>
    <dbReference type="NCBI Taxonomy" id="332648"/>
    <lineage>
        <taxon>Eukaryota</taxon>
        <taxon>Fungi</taxon>
        <taxon>Dikarya</taxon>
        <taxon>Ascomycota</taxon>
        <taxon>Pezizomycotina</taxon>
        <taxon>Leotiomycetes</taxon>
        <taxon>Helotiales</taxon>
        <taxon>Sclerotiniaceae</taxon>
        <taxon>Botrytis</taxon>
    </lineage>
</organism>
<reference evidence="2 3" key="3">
    <citation type="journal article" date="2017" name="Mol. Plant Pathol.">
        <title>A gapless genome sequence of the fungus Botrytis cinerea.</title>
        <authorList>
            <person name="Van Kan J.A."/>
            <person name="Stassen J.H."/>
            <person name="Mosbach A."/>
            <person name="Van Der Lee T.A."/>
            <person name="Faino L."/>
            <person name="Farmer A.D."/>
            <person name="Papasotiriou D.G."/>
            <person name="Zhou S."/>
            <person name="Seidl M.F."/>
            <person name="Cottam E."/>
            <person name="Edel D."/>
            <person name="Hahn M."/>
            <person name="Schwartz D.C."/>
            <person name="Dietrich R.A."/>
            <person name="Widdison S."/>
            <person name="Scalliet G."/>
        </authorList>
    </citation>
    <scope>NUCLEOTIDE SEQUENCE [LARGE SCALE GENOMIC DNA]</scope>
    <source>
        <strain evidence="2 3">B05.10</strain>
    </source>
</reference>
<keyword evidence="3" id="KW-1185">Reference proteome</keyword>
<reference evidence="2 3" key="1">
    <citation type="journal article" date="2011" name="PLoS Genet.">
        <title>Genomic analysis of the necrotrophic fungal pathogens Sclerotinia sclerotiorum and Botrytis cinerea.</title>
        <authorList>
            <person name="Amselem J."/>
            <person name="Cuomo C.A."/>
            <person name="van Kan J.A."/>
            <person name="Viaud M."/>
            <person name="Benito E.P."/>
            <person name="Couloux A."/>
            <person name="Coutinho P.M."/>
            <person name="de Vries R.P."/>
            <person name="Dyer P.S."/>
            <person name="Fillinger S."/>
            <person name="Fournier E."/>
            <person name="Gout L."/>
            <person name="Hahn M."/>
            <person name="Kohn L."/>
            <person name="Lapalu N."/>
            <person name="Plummer K.M."/>
            <person name="Pradier J.M."/>
            <person name="Quevillon E."/>
            <person name="Sharon A."/>
            <person name="Simon A."/>
            <person name="ten Have A."/>
            <person name="Tudzynski B."/>
            <person name="Tudzynski P."/>
            <person name="Wincker P."/>
            <person name="Andrew M."/>
            <person name="Anthouard V."/>
            <person name="Beever R.E."/>
            <person name="Beffa R."/>
            <person name="Benoit I."/>
            <person name="Bouzid O."/>
            <person name="Brault B."/>
            <person name="Chen Z."/>
            <person name="Choquer M."/>
            <person name="Collemare J."/>
            <person name="Cotton P."/>
            <person name="Danchin E.G."/>
            <person name="Da Silva C."/>
            <person name="Gautier A."/>
            <person name="Giraud C."/>
            <person name="Giraud T."/>
            <person name="Gonzalez C."/>
            <person name="Grossetete S."/>
            <person name="Guldener U."/>
            <person name="Henrissat B."/>
            <person name="Howlett B.J."/>
            <person name="Kodira C."/>
            <person name="Kretschmer M."/>
            <person name="Lappartient A."/>
            <person name="Leroch M."/>
            <person name="Levis C."/>
            <person name="Mauceli E."/>
            <person name="Neuveglise C."/>
            <person name="Oeser B."/>
            <person name="Pearson M."/>
            <person name="Poulain J."/>
            <person name="Poussereau N."/>
            <person name="Quesneville H."/>
            <person name="Rascle C."/>
            <person name="Schumacher J."/>
            <person name="Segurens B."/>
            <person name="Sexton A."/>
            <person name="Silva E."/>
            <person name="Sirven C."/>
            <person name="Soanes D.M."/>
            <person name="Talbot N.J."/>
            <person name="Templeton M."/>
            <person name="Yandava C."/>
            <person name="Yarden O."/>
            <person name="Zeng Q."/>
            <person name="Rollins J.A."/>
            <person name="Lebrun M.H."/>
            <person name="Dickman M."/>
        </authorList>
    </citation>
    <scope>NUCLEOTIDE SEQUENCE [LARGE SCALE GENOMIC DNA]</scope>
    <source>
        <strain evidence="2 3">B05.10</strain>
    </source>
</reference>
<dbReference type="EMBL" id="CP009807">
    <property type="protein sequence ID" value="ATZ47905.1"/>
    <property type="molecule type" value="Genomic_DNA"/>
</dbReference>
<evidence type="ECO:0000313" key="3">
    <source>
        <dbReference type="Proteomes" id="UP000001798"/>
    </source>
</evidence>
<proteinExistence type="predicted"/>
<gene>
    <name evidence="2" type="ORF">BCIN_03g01810</name>
</gene>
<sequence>MNMAKLQIIIAAMIISAGFAAPQDDQTQGSTSCFTYITIASTSLCPSETSCPARPACVEVVTNTITFPAPNTACPTTPTVTAYPNFCTDCGEGCSTISETVTTTLAA</sequence>
<dbReference type="GeneID" id="36394007"/>